<evidence type="ECO:0000256" key="2">
    <source>
        <dbReference type="PROSITE-ProRule" id="PRU01091"/>
    </source>
</evidence>
<name>A0A0T9PGC9_9GAMM</name>
<keyword evidence="1 2" id="KW-0238">DNA-binding</keyword>
<dbReference type="Pfam" id="PF00486">
    <property type="entry name" value="Trans_reg_C"/>
    <property type="match status" value="1"/>
</dbReference>
<dbReference type="SUPFAM" id="SSF46894">
    <property type="entry name" value="C-terminal effector domain of the bipartite response regulators"/>
    <property type="match status" value="1"/>
</dbReference>
<feature type="DNA-binding region" description="OmpR/PhoB-type" evidence="2">
    <location>
        <begin position="1"/>
        <end position="97"/>
    </location>
</feature>
<feature type="transmembrane region" description="Helical" evidence="3">
    <location>
        <begin position="139"/>
        <end position="160"/>
    </location>
</feature>
<dbReference type="AlphaFoldDB" id="A0A0T9PGC9"/>
<dbReference type="Proteomes" id="UP000041882">
    <property type="component" value="Unassembled WGS sequence"/>
</dbReference>
<accession>A0A0T9PGC9</accession>
<reference evidence="6" key="1">
    <citation type="submission" date="2015-03" db="EMBL/GenBank/DDBJ databases">
        <authorList>
            <consortium name="Pathogen Informatics"/>
            <person name="Murphy D."/>
        </authorList>
    </citation>
    <scope>NUCLEOTIDE SEQUENCE [LARGE SCALE GENOMIC DNA]</scope>
    <source>
        <strain evidence="6">IP6945</strain>
    </source>
</reference>
<dbReference type="RefSeq" id="WP_050113851.1">
    <property type="nucleotide sequence ID" value="NZ_CQAW01000007.1"/>
</dbReference>
<feature type="domain" description="OmpR/PhoB-type" evidence="4">
    <location>
        <begin position="1"/>
        <end position="97"/>
    </location>
</feature>
<dbReference type="Gene3D" id="1.10.10.10">
    <property type="entry name" value="Winged helix-like DNA-binding domain superfamily/Winged helix DNA-binding domain"/>
    <property type="match status" value="1"/>
</dbReference>
<evidence type="ECO:0000313" key="5">
    <source>
        <dbReference type="EMBL" id="CNH62254.1"/>
    </source>
</evidence>
<sequence length="219" mass="25255">MGEIIIGDIVFTPRKRTLNKRGCITKIRNKESEVLSLLCSHYPEAISREEIEKKIWLGSYVTDNTLTQTISNLRHALDDKKHELVTTIPKKGYSIGIKPDFTGNDLTPNSLITDIDFVDHLKDKNIYSPSESIGFTCKVIMLITFCFFLLVSFNMTSNYYQVKIINVKKLPILVNLDEVHDKDFLFSYNKEPYVFLKKQKNGDYTICKCQNRGLVCEKK</sequence>
<keyword evidence="3" id="KW-1133">Transmembrane helix</keyword>
<dbReference type="EMBL" id="CQAW01000007">
    <property type="protein sequence ID" value="CNH62254.1"/>
    <property type="molecule type" value="Genomic_DNA"/>
</dbReference>
<dbReference type="GO" id="GO:0000160">
    <property type="term" value="P:phosphorelay signal transduction system"/>
    <property type="evidence" value="ECO:0007669"/>
    <property type="project" value="InterPro"/>
</dbReference>
<evidence type="ECO:0000256" key="3">
    <source>
        <dbReference type="SAM" id="Phobius"/>
    </source>
</evidence>
<dbReference type="InterPro" id="IPR016032">
    <property type="entry name" value="Sig_transdc_resp-reg_C-effctor"/>
</dbReference>
<gene>
    <name evidence="5" type="primary">cadC_2</name>
    <name evidence="5" type="ORF">ERS008472_01897</name>
</gene>
<dbReference type="GO" id="GO:0006355">
    <property type="term" value="P:regulation of DNA-templated transcription"/>
    <property type="evidence" value="ECO:0007669"/>
    <property type="project" value="InterPro"/>
</dbReference>
<keyword evidence="3" id="KW-0472">Membrane</keyword>
<protein>
    <submittedName>
        <fullName evidence="5">Putative regulatory membrane protein</fullName>
    </submittedName>
</protein>
<dbReference type="InterPro" id="IPR036388">
    <property type="entry name" value="WH-like_DNA-bd_sf"/>
</dbReference>
<dbReference type="GO" id="GO:0003677">
    <property type="term" value="F:DNA binding"/>
    <property type="evidence" value="ECO:0007669"/>
    <property type="project" value="UniProtKB-UniRule"/>
</dbReference>
<dbReference type="PROSITE" id="PS51755">
    <property type="entry name" value="OMPR_PHOB"/>
    <property type="match status" value="1"/>
</dbReference>
<organism evidence="5 6">
    <name type="scientific">Yersinia thracica</name>
    <dbReference type="NCBI Taxonomy" id="2890319"/>
    <lineage>
        <taxon>Bacteria</taxon>
        <taxon>Pseudomonadati</taxon>
        <taxon>Pseudomonadota</taxon>
        <taxon>Gammaproteobacteria</taxon>
        <taxon>Enterobacterales</taxon>
        <taxon>Yersiniaceae</taxon>
        <taxon>Yersinia</taxon>
    </lineage>
</organism>
<evidence type="ECO:0000256" key="1">
    <source>
        <dbReference type="ARBA" id="ARBA00023125"/>
    </source>
</evidence>
<keyword evidence="6" id="KW-1185">Reference proteome</keyword>
<keyword evidence="3" id="KW-0812">Transmembrane</keyword>
<evidence type="ECO:0000313" key="6">
    <source>
        <dbReference type="Proteomes" id="UP000041882"/>
    </source>
</evidence>
<dbReference type="CDD" id="cd00383">
    <property type="entry name" value="trans_reg_C"/>
    <property type="match status" value="1"/>
</dbReference>
<dbReference type="InterPro" id="IPR001867">
    <property type="entry name" value="OmpR/PhoB-type_DNA-bd"/>
</dbReference>
<proteinExistence type="predicted"/>
<evidence type="ECO:0000259" key="4">
    <source>
        <dbReference type="PROSITE" id="PS51755"/>
    </source>
</evidence>
<dbReference type="SMART" id="SM00862">
    <property type="entry name" value="Trans_reg_C"/>
    <property type="match status" value="1"/>
</dbReference>